<dbReference type="STRING" id="405564.SAMN04487905_102318"/>
<feature type="region of interest" description="Disordered" evidence="1">
    <location>
        <begin position="422"/>
        <end position="468"/>
    </location>
</feature>
<name>A0A1H0QNB5_9ACTN</name>
<gene>
    <name evidence="4" type="ORF">SAMN04487905_102318</name>
</gene>
<dbReference type="Gene3D" id="3.30.470.30">
    <property type="entry name" value="DNA ligase/mRNA capping enzyme"/>
    <property type="match status" value="2"/>
</dbReference>
<dbReference type="SUPFAM" id="SSF56300">
    <property type="entry name" value="Metallo-dependent phosphatases"/>
    <property type="match status" value="1"/>
</dbReference>
<dbReference type="InterPro" id="IPR027417">
    <property type="entry name" value="P-loop_NTPase"/>
</dbReference>
<dbReference type="SUPFAM" id="SSF52540">
    <property type="entry name" value="P-loop containing nucleoside triphosphate hydrolases"/>
    <property type="match status" value="1"/>
</dbReference>
<evidence type="ECO:0000259" key="2">
    <source>
        <dbReference type="Pfam" id="PF00149"/>
    </source>
</evidence>
<feature type="domain" description="Calcineurin-like phosphoesterase" evidence="2">
    <location>
        <begin position="193"/>
        <end position="389"/>
    </location>
</feature>
<evidence type="ECO:0000313" key="4">
    <source>
        <dbReference type="EMBL" id="SDP18837.1"/>
    </source>
</evidence>
<dbReference type="Pfam" id="PF16542">
    <property type="entry name" value="PNKP_ligase"/>
    <property type="match status" value="1"/>
</dbReference>
<keyword evidence="5" id="KW-1185">Reference proteome</keyword>
<accession>A0A1H0QNB5</accession>
<dbReference type="CDD" id="cd07423">
    <property type="entry name" value="MPP_Prp_like"/>
    <property type="match status" value="1"/>
</dbReference>
<dbReference type="GO" id="GO:0016791">
    <property type="term" value="F:phosphatase activity"/>
    <property type="evidence" value="ECO:0007669"/>
    <property type="project" value="TreeGrafter"/>
</dbReference>
<dbReference type="Pfam" id="PF13671">
    <property type="entry name" value="AAA_33"/>
    <property type="match status" value="1"/>
</dbReference>
<dbReference type="InterPro" id="IPR029052">
    <property type="entry name" value="Metallo-depent_PP-like"/>
</dbReference>
<organism evidence="4 5">
    <name type="scientific">Actinopolyspora xinjiangensis</name>
    <dbReference type="NCBI Taxonomy" id="405564"/>
    <lineage>
        <taxon>Bacteria</taxon>
        <taxon>Bacillati</taxon>
        <taxon>Actinomycetota</taxon>
        <taxon>Actinomycetes</taxon>
        <taxon>Actinopolysporales</taxon>
        <taxon>Actinopolysporaceae</taxon>
        <taxon>Actinopolyspora</taxon>
    </lineage>
</organism>
<dbReference type="Pfam" id="PF00149">
    <property type="entry name" value="Metallophos"/>
    <property type="match status" value="1"/>
</dbReference>
<evidence type="ECO:0000313" key="5">
    <source>
        <dbReference type="Proteomes" id="UP000199497"/>
    </source>
</evidence>
<keyword evidence="4" id="KW-0808">Transferase</keyword>
<dbReference type="InterPro" id="IPR004843">
    <property type="entry name" value="Calcineurin-like_PHP"/>
</dbReference>
<reference evidence="5" key="1">
    <citation type="submission" date="2016-10" db="EMBL/GenBank/DDBJ databases">
        <authorList>
            <person name="Varghese N."/>
            <person name="Submissions S."/>
        </authorList>
    </citation>
    <scope>NUCLEOTIDE SEQUENCE [LARGE SCALE GENOMIC DNA]</scope>
    <source>
        <strain evidence="5">DSM 46732</strain>
    </source>
</reference>
<feature type="domain" description="Polynucleotide kinase-phosphatase ligase" evidence="3">
    <location>
        <begin position="492"/>
        <end position="871"/>
    </location>
</feature>
<dbReference type="AlphaFoldDB" id="A0A1H0QNB5"/>
<dbReference type="PANTHER" id="PTHR42850:SF7">
    <property type="entry name" value="BIS(5'-NUCLEOSYL)-TETRAPHOSPHATASE PRPE [ASYMMETRICAL]"/>
    <property type="match status" value="1"/>
</dbReference>
<evidence type="ECO:0000259" key="3">
    <source>
        <dbReference type="Pfam" id="PF16542"/>
    </source>
</evidence>
<protein>
    <submittedName>
        <fullName evidence="4">Polynucleotide kinase-phosphatase</fullName>
    </submittedName>
</protein>
<sequence>MTETEDGTTDTGGVELDLPELALVVLIGASGSGKSTFAARHFSPTQVLSSDRCRAMVADDPGDQDATADAFDVLHYIAGKRLAAGRVTVVDATNVRAHARQSLIRLAREHDVLPVAVVLDLPEGVCLRRNAERVGAPDPGVVRSQHRELRRSLKGLRKEGFRRVHVLRQESEVDSATPRWTRLFNNRRADTGPFDVIGDVHGCRAELEALLDKLGYRLRRDEAGRAVDAEHPAGRRAILLGDLVDRGPDSAGVLRLAMGMAESGNALAVIGNHEHKLVRALNGRKVRVSEELRETLDQLAEQGEGFRRRARDFCDGLTAHYVLDGGDLVVAHAGLPERYHGRASGRVRAFAMYGDTTGETDERGLPVRYPWAKDYRGRAMVLYGHTPVPEAEWVNNTMCLDTGCVFGGELTALRYPERETVSVPAERTYSEPAHPLRPAPQDERGGEARENSPERTPRREPGTLDLGDVTGRRVVRTRHHGRVTIGAEQSAAALEVLSRFAVDPRVLPYLPPTMAPCGTVPEGQLLEHPERAFADYRRQGVRELVCQEKHMGSRAVVLLCRDARTARERFGTATDPVGTPGTVYTRTGRAFFDAATSNTLLTGLRGAVERIGLWDELDTDWLLLDTELLPWNAKAAGLIGDHYAATATAAESSLAGALHSLREAGRRGLDVAELENRFGAKHTDVERFRSAYREHCHPISGTEGMRFAPFQLLASEGRTYHGTDHEWHLTTADRLAEADPTLFRVTRRRSVDLDDAESVAAATRWWEELTAEGGEGMVVKPRTAASRGRDGLVQPGVKVRGREYLRLVYGPEYTEPDNLERLRKRSLGRKRSLALREHGLGLEALDRLAEGEPLWRLHECVSAVLALESDPVDPRL</sequence>
<dbReference type="EMBL" id="FNJR01000002">
    <property type="protein sequence ID" value="SDP18837.1"/>
    <property type="molecule type" value="Genomic_DNA"/>
</dbReference>
<dbReference type="InterPro" id="IPR024028">
    <property type="entry name" value="PNKP_bac"/>
</dbReference>
<dbReference type="Gene3D" id="3.40.50.300">
    <property type="entry name" value="P-loop containing nucleotide triphosphate hydrolases"/>
    <property type="match status" value="1"/>
</dbReference>
<dbReference type="Gene3D" id="3.60.21.10">
    <property type="match status" value="1"/>
</dbReference>
<dbReference type="InterPro" id="IPR041780">
    <property type="entry name" value="MPP_PrpE-like"/>
</dbReference>
<dbReference type="OrthoDB" id="9807890at2"/>
<proteinExistence type="predicted"/>
<dbReference type="InterPro" id="IPR032380">
    <property type="entry name" value="PNKP_ligase_dom"/>
</dbReference>
<dbReference type="RefSeq" id="WP_092598429.1">
    <property type="nucleotide sequence ID" value="NZ_FNJR01000002.1"/>
</dbReference>
<dbReference type="GO" id="GO:0016301">
    <property type="term" value="F:kinase activity"/>
    <property type="evidence" value="ECO:0007669"/>
    <property type="project" value="UniProtKB-KW"/>
</dbReference>
<keyword evidence="4" id="KW-0418">Kinase</keyword>
<dbReference type="Proteomes" id="UP000199497">
    <property type="component" value="Unassembled WGS sequence"/>
</dbReference>
<dbReference type="PANTHER" id="PTHR42850">
    <property type="entry name" value="METALLOPHOSPHOESTERASE"/>
    <property type="match status" value="1"/>
</dbReference>
<dbReference type="SUPFAM" id="SSF56091">
    <property type="entry name" value="DNA ligase/mRNA capping enzyme, catalytic domain"/>
    <property type="match status" value="1"/>
</dbReference>
<dbReference type="InterPro" id="IPR050126">
    <property type="entry name" value="Ap4A_hydrolase"/>
</dbReference>
<dbReference type="NCBIfam" id="TIGR04075">
    <property type="entry name" value="bacter_Pnkp"/>
    <property type="match status" value="1"/>
</dbReference>
<evidence type="ECO:0000256" key="1">
    <source>
        <dbReference type="SAM" id="MobiDB-lite"/>
    </source>
</evidence>
<dbReference type="GO" id="GO:0005737">
    <property type="term" value="C:cytoplasm"/>
    <property type="evidence" value="ECO:0007669"/>
    <property type="project" value="TreeGrafter"/>
</dbReference>
<feature type="compositionally biased region" description="Basic and acidic residues" evidence="1">
    <location>
        <begin position="440"/>
        <end position="462"/>
    </location>
</feature>